<feature type="transmembrane region" description="Helical" evidence="9">
    <location>
        <begin position="7"/>
        <end position="24"/>
    </location>
</feature>
<keyword evidence="4 10" id="KW-1003">Cell membrane</keyword>
<feature type="transmembrane region" description="Helical" evidence="9">
    <location>
        <begin position="406"/>
        <end position="429"/>
    </location>
</feature>
<dbReference type="SUPFAM" id="SSF161098">
    <property type="entry name" value="MetI-like"/>
    <property type="match status" value="1"/>
</dbReference>
<feature type="transmembrane region" description="Helical" evidence="9">
    <location>
        <begin position="272"/>
        <end position="296"/>
    </location>
</feature>
<evidence type="ECO:0000313" key="13">
    <source>
        <dbReference type="Proteomes" id="UP001333102"/>
    </source>
</evidence>
<keyword evidence="8 9" id="KW-0472">Membrane</keyword>
<evidence type="ECO:0000256" key="4">
    <source>
        <dbReference type="ARBA" id="ARBA00022475"/>
    </source>
</evidence>
<evidence type="ECO:0000256" key="6">
    <source>
        <dbReference type="ARBA" id="ARBA00022692"/>
    </source>
</evidence>
<dbReference type="InterPro" id="IPR035277">
    <property type="entry name" value="MalF_N"/>
</dbReference>
<dbReference type="SUPFAM" id="SSF160964">
    <property type="entry name" value="MalF N-terminal region-like"/>
    <property type="match status" value="1"/>
</dbReference>
<evidence type="ECO:0000259" key="11">
    <source>
        <dbReference type="PROSITE" id="PS50928"/>
    </source>
</evidence>
<dbReference type="Gene3D" id="3.10.650.10">
    <property type="entry name" value="MalF N-terminal region-like"/>
    <property type="match status" value="1"/>
</dbReference>
<evidence type="ECO:0000256" key="8">
    <source>
        <dbReference type="ARBA" id="ARBA00023136"/>
    </source>
</evidence>
<keyword evidence="13" id="KW-1185">Reference proteome</keyword>
<dbReference type="EMBL" id="CP141614">
    <property type="protein sequence ID" value="WRP15502.1"/>
    <property type="molecule type" value="Genomic_DNA"/>
</dbReference>
<keyword evidence="6 9" id="KW-0812">Transmembrane</keyword>
<dbReference type="Proteomes" id="UP001333102">
    <property type="component" value="Chromosome"/>
</dbReference>
<sequence>MGHLARLLALGTLDALGAWLAARLYLDGAVWPAVALVAGLVGTTWVFTSRRAYPLRYVWPGLVFFTILVVYPIGYTIAVAFTNYGTGHLLSKRQVIEQFESALYVPEGASRVPYAAFEGPSGTIELVARVGPERWLLLKDDRAEVLDPQEAGVEDLDGDGRAERFGGRTALTGAQLARRLSQLRAARFEWGDSVLRVVSLRDLEQARHAYDYDPASDTLVDRRTGDVYRPVKGYFTNDVGQFLEPGFVAPVGLENFVRLFTDPAISRPFVRVFVWTFVWAGLTVAIQFVAGLALALLLDDPYLRLRNLYRSILILPYAIPAFISALIWVGLLNTEVGVINDILQGLFGIGRIPWLQNPFWARVALFLVNLWLGYPYMMIVTLGALQSIPSELYEAALVDGARPWDVLRTVTLPLLMVAVSPLLVGSFAFNFNNFNVIYLVTGGGPPMAGAQTPAGHTDILISYTYRLAFQGGQGTQFGFAAAISMLIFVIVAVVSAINFRMTGAFERVSENV</sequence>
<feature type="transmembrane region" description="Helical" evidence="9">
    <location>
        <begin position="363"/>
        <end position="385"/>
    </location>
</feature>
<dbReference type="PANTHER" id="PTHR47314">
    <property type="entry name" value="MALTOSE/MALTODEXTRIN TRANSPORT SYSTEM PERMEASE PROTEIN MALF"/>
    <property type="match status" value="1"/>
</dbReference>
<feature type="domain" description="ABC transmembrane type-1" evidence="11">
    <location>
        <begin position="273"/>
        <end position="498"/>
    </location>
</feature>
<keyword evidence="3 9" id="KW-0813">Transport</keyword>
<feature type="transmembrane region" description="Helical" evidence="9">
    <location>
        <begin position="308"/>
        <end position="331"/>
    </location>
</feature>
<evidence type="ECO:0000313" key="12">
    <source>
        <dbReference type="EMBL" id="WRP15502.1"/>
    </source>
</evidence>
<keyword evidence="5 10" id="KW-0762">Sugar transport</keyword>
<feature type="transmembrane region" description="Helical" evidence="9">
    <location>
        <begin position="477"/>
        <end position="499"/>
    </location>
</feature>
<dbReference type="NCBIfam" id="NF008232">
    <property type="entry name" value="PRK10999.1"/>
    <property type="match status" value="1"/>
</dbReference>
<evidence type="ECO:0000256" key="1">
    <source>
        <dbReference type="ARBA" id="ARBA00004651"/>
    </source>
</evidence>
<evidence type="ECO:0000256" key="7">
    <source>
        <dbReference type="ARBA" id="ARBA00022989"/>
    </source>
</evidence>
<comment type="subcellular location">
    <subcellularLocation>
        <location evidence="1 9">Cell membrane</location>
        <topology evidence="1 9">Multi-pass membrane protein</topology>
    </subcellularLocation>
</comment>
<protein>
    <recommendedName>
        <fullName evidence="10">Maltose/maltodextrin transport system permease protein</fullName>
    </recommendedName>
</protein>
<feature type="transmembrane region" description="Helical" evidence="9">
    <location>
        <begin position="59"/>
        <end position="81"/>
    </location>
</feature>
<comment type="similarity">
    <text evidence="2 10">Belongs to the binding-protein-dependent transport system permease family. MalFG subfamily.</text>
</comment>
<dbReference type="RefSeq" id="WP_324669907.1">
    <property type="nucleotide sequence ID" value="NZ_CP141614.1"/>
</dbReference>
<dbReference type="Pfam" id="PF16296">
    <property type="entry name" value="TM_PBP2_N"/>
    <property type="match status" value="1"/>
</dbReference>
<organism evidence="12 13">
    <name type="scientific">Geochorda subterranea</name>
    <dbReference type="NCBI Taxonomy" id="3109564"/>
    <lineage>
        <taxon>Bacteria</taxon>
        <taxon>Bacillati</taxon>
        <taxon>Bacillota</taxon>
        <taxon>Limnochordia</taxon>
        <taxon>Limnochordales</taxon>
        <taxon>Geochordaceae</taxon>
        <taxon>Geochorda</taxon>
    </lineage>
</organism>
<evidence type="ECO:0000256" key="2">
    <source>
        <dbReference type="ARBA" id="ARBA00009047"/>
    </source>
</evidence>
<dbReference type="InterPro" id="IPR035906">
    <property type="entry name" value="MetI-like_sf"/>
</dbReference>
<evidence type="ECO:0000256" key="9">
    <source>
        <dbReference type="RuleBase" id="RU363032"/>
    </source>
</evidence>
<reference evidence="13" key="1">
    <citation type="submission" date="2023-12" db="EMBL/GenBank/DDBJ databases">
        <title>Novel isolates from deep terrestrial aquifers shed light on the physiology and ecology of the class Limnochordia.</title>
        <authorList>
            <person name="Karnachuk O.V."/>
            <person name="Lukina A.P."/>
            <person name="Avakyan M.R."/>
            <person name="Kadnikov V."/>
            <person name="Begmatov S."/>
            <person name="Beletsky A.V."/>
            <person name="Mardanov A.V."/>
            <person name="Ravin N.V."/>
        </authorList>
    </citation>
    <scope>NUCLEOTIDE SEQUENCE [LARGE SCALE GENOMIC DNA]</scope>
    <source>
        <strain evidence="13">LN</strain>
    </source>
</reference>
<dbReference type="InterPro" id="IPR032550">
    <property type="entry name" value="TM_PBP2_N"/>
</dbReference>
<dbReference type="InterPro" id="IPR000515">
    <property type="entry name" value="MetI-like"/>
</dbReference>
<feature type="transmembrane region" description="Helical" evidence="9">
    <location>
        <begin position="30"/>
        <end position="47"/>
    </location>
</feature>
<evidence type="ECO:0000256" key="10">
    <source>
        <dbReference type="RuleBase" id="RU367050"/>
    </source>
</evidence>
<dbReference type="Pfam" id="PF00528">
    <property type="entry name" value="BPD_transp_1"/>
    <property type="match status" value="1"/>
</dbReference>
<evidence type="ECO:0000256" key="3">
    <source>
        <dbReference type="ARBA" id="ARBA00022448"/>
    </source>
</evidence>
<accession>A0ABZ1BTQ2</accession>
<name>A0ABZ1BTQ2_9FIRM</name>
<dbReference type="Gene3D" id="1.20.58.370">
    <property type="entry name" value="MalF N-terminal region-like"/>
    <property type="match status" value="1"/>
</dbReference>
<evidence type="ECO:0000256" key="5">
    <source>
        <dbReference type="ARBA" id="ARBA00022597"/>
    </source>
</evidence>
<dbReference type="Gene3D" id="1.10.3720.10">
    <property type="entry name" value="MetI-like"/>
    <property type="match status" value="1"/>
</dbReference>
<dbReference type="PANTHER" id="PTHR47314:SF1">
    <property type="entry name" value="MALTOSE_MALTODEXTRIN TRANSPORT SYSTEM PERMEASE PROTEIN MALF"/>
    <property type="match status" value="1"/>
</dbReference>
<proteinExistence type="inferred from homology"/>
<keyword evidence="7 9" id="KW-1133">Transmembrane helix</keyword>
<dbReference type="CDD" id="cd06261">
    <property type="entry name" value="TM_PBP2"/>
    <property type="match status" value="1"/>
</dbReference>
<comment type="function">
    <text evidence="10">Part of the ABC transporter complex MalEFGK involved in maltose/maltodextrin import. Probably responsible for the translocation of the substrate across the membrane.</text>
</comment>
<dbReference type="PROSITE" id="PS50928">
    <property type="entry name" value="ABC_TM1"/>
    <property type="match status" value="1"/>
</dbReference>
<gene>
    <name evidence="12" type="primary">malF</name>
    <name evidence="12" type="ORF">VLY81_04880</name>
</gene>